<accession>A0A290S494</accession>
<evidence type="ECO:0000313" key="1">
    <source>
        <dbReference type="EMBL" id="ATC85831.1"/>
    </source>
</evidence>
<dbReference type="AlphaFoldDB" id="A0A290S494"/>
<dbReference type="InterPro" id="IPR000015">
    <property type="entry name" value="Fimb_usher"/>
</dbReference>
<dbReference type="KEGG" id="part:PARC_a1187"/>
<dbReference type="EMBL" id="CP011025">
    <property type="protein sequence ID" value="ATC85831.1"/>
    <property type="molecule type" value="Genomic_DNA"/>
</dbReference>
<reference evidence="1 2" key="1">
    <citation type="journal article" date="2012" name="J. Bacteriol.">
        <title>Genome sequences of type strains of seven species of the marine bacterium Pseudoalteromonas.</title>
        <authorList>
            <person name="Xie B.B."/>
            <person name="Shu Y.L."/>
            <person name="Qin Q.L."/>
            <person name="Rong J.C."/>
            <person name="Zhang X.Y."/>
            <person name="Chen X.L."/>
            <person name="Shi M."/>
            <person name="He H.L."/>
            <person name="Zhou B.C."/>
            <person name="Zhang Y.Z."/>
        </authorList>
    </citation>
    <scope>NUCLEOTIDE SEQUENCE [LARGE SCALE GENOMIC DNA]</scope>
    <source>
        <strain evidence="1 2">A 37-1-2</strain>
    </source>
</reference>
<dbReference type="RefSeq" id="WP_010553854.1">
    <property type="nucleotide sequence ID" value="NZ_CP011025.1"/>
</dbReference>
<gene>
    <name evidence="1" type="ORF">PARC_a1187</name>
</gene>
<organism evidence="1 2">
    <name type="scientific">Pseudoalteromonas arctica A 37-1-2</name>
    <dbReference type="NCBI Taxonomy" id="1117313"/>
    <lineage>
        <taxon>Bacteria</taxon>
        <taxon>Pseudomonadati</taxon>
        <taxon>Pseudomonadota</taxon>
        <taxon>Gammaproteobacteria</taxon>
        <taxon>Alteromonadales</taxon>
        <taxon>Pseudoalteromonadaceae</taxon>
        <taxon>Pseudoalteromonas</taxon>
    </lineage>
</organism>
<dbReference type="OrthoDB" id="499138at2"/>
<dbReference type="GO" id="GO:0009279">
    <property type="term" value="C:cell outer membrane"/>
    <property type="evidence" value="ECO:0007669"/>
    <property type="project" value="TreeGrafter"/>
</dbReference>
<sequence>MRVLLCIFLLSFTQLCYSKINPSKRTIELSVEAELNKNAIGKLTLAVDPNDNLSLKWSEIKVSFERLLFSEDFDSLESKVNKNVIDTKALESFGYNISFDMSDFSLEISVPLTLTRPQQLSLKSDSRNLTASEPAKLSGFVNAYSSYFYQQDKGEDTTDELLAIRSEMVVSWEDWVLENEVEYLSEVAPTSSNISRLGTRIIHDLPLSGLRISVGDNYSSGSYFQSTARVLGLSLSHDFSLVSDRPIRPSASRSFTLESPSSVEVLVGERIVQKLNLAAGIYSLDDIPLNEGSNNITLRITDIAGVVRFVDFDVTTGLDLFAQGQLEYEFHLGVPSRLGSELDYDYDEPLASFYLDYGITPSWTAGAAVQGDEYSQQVGFKNIYAAKIGQIAFENAISFNEKTGHAYRIVYSNYRNHSDNNTDITVGYEYSSRYFTGLGYRPDSQSSSRLREHYIQANYSFFWGDNTQTSFFTSLSRSYDEAQFDKSIGVSLSGEIDNSQWRYSLGGQWEGLAEESQWDVRLSVTYKFSNTRRAKLSHQSRRDKTRLEFSQDSNQRYVGALNIRAGLEKNDQNEAIFDLNTQYNANRFVMNFDHGSFYEQFNEDSAYHQSRLSLASSIAFADKSWAVGKPIYDSFALVKPHSSLKGKKVILGQYEDEYRADNEDFETILLNDISSYASTNVAVDIDNLAPGYDIGSGIITLYSPYRTGHAITIGTAANISVIATLYDQQKKPLSLQVGTAICLDNSSKKEHTFFTNKKGRFALTGLTACNYEITLKNAEKSHFTIEVSEGEQLQRKGAIYVQ</sequence>
<dbReference type="Pfam" id="PF00577">
    <property type="entry name" value="Usher"/>
    <property type="match status" value="1"/>
</dbReference>
<dbReference type="GO" id="GO:0009297">
    <property type="term" value="P:pilus assembly"/>
    <property type="evidence" value="ECO:0007669"/>
    <property type="project" value="InterPro"/>
</dbReference>
<name>A0A290S494_9GAMM</name>
<dbReference type="PANTHER" id="PTHR30451:SF5">
    <property type="entry name" value="SLR0019 PROTEIN"/>
    <property type="match status" value="1"/>
</dbReference>
<dbReference type="GO" id="GO:0015473">
    <property type="term" value="F:fimbrial usher porin activity"/>
    <property type="evidence" value="ECO:0007669"/>
    <property type="project" value="InterPro"/>
</dbReference>
<evidence type="ECO:0000313" key="2">
    <source>
        <dbReference type="Proteomes" id="UP000016505"/>
    </source>
</evidence>
<proteinExistence type="predicted"/>
<dbReference type="PANTHER" id="PTHR30451">
    <property type="entry name" value="OUTER MEMBRANE USHER PROTEIN"/>
    <property type="match status" value="1"/>
</dbReference>
<dbReference type="Proteomes" id="UP000016505">
    <property type="component" value="Chromosome I"/>
</dbReference>
<protein>
    <recommendedName>
        <fullName evidence="3">Outer membrane usher protein</fullName>
    </recommendedName>
</protein>
<evidence type="ECO:0008006" key="3">
    <source>
        <dbReference type="Google" id="ProtNLM"/>
    </source>
</evidence>